<dbReference type="EMBL" id="JAUOZU010000001">
    <property type="protein sequence ID" value="MDO6962433.1"/>
    <property type="molecule type" value="Genomic_DNA"/>
</dbReference>
<feature type="signal peptide" evidence="10">
    <location>
        <begin position="1"/>
        <end position="20"/>
    </location>
</feature>
<reference evidence="12" key="1">
    <citation type="journal article" date="2015" name="Int. J. Syst. Evol. Microbiol.">
        <title>Rhizobium alvei sp. nov., isolated from a freshwater river.</title>
        <authorList>
            <person name="Sheu S.Y."/>
            <person name="Huang H.W."/>
            <person name="Young C.C."/>
            <person name="Chen W.M."/>
        </authorList>
    </citation>
    <scope>NUCLEOTIDE SEQUENCE</scope>
    <source>
        <strain evidence="12">TNR-22</strain>
    </source>
</reference>
<dbReference type="Pfam" id="PF03734">
    <property type="entry name" value="YkuD"/>
    <property type="match status" value="1"/>
</dbReference>
<dbReference type="PANTHER" id="PTHR30582:SF24">
    <property type="entry name" value="L,D-TRANSPEPTIDASE ERFK_SRFK-RELATED"/>
    <property type="match status" value="1"/>
</dbReference>
<keyword evidence="3" id="KW-0328">Glycosyltransferase</keyword>
<dbReference type="InterPro" id="IPR050979">
    <property type="entry name" value="LD-transpeptidase"/>
</dbReference>
<dbReference type="Proteomes" id="UP001174932">
    <property type="component" value="Unassembled WGS sequence"/>
</dbReference>
<evidence type="ECO:0000256" key="6">
    <source>
        <dbReference type="ARBA" id="ARBA00022960"/>
    </source>
</evidence>
<comment type="caution">
    <text evidence="12">The sequence shown here is derived from an EMBL/GenBank/DDBJ whole genome shotgun (WGS) entry which is preliminary data.</text>
</comment>
<dbReference type="EC" id="2.3.2.-" evidence="12"/>
<dbReference type="SUPFAM" id="SSF141523">
    <property type="entry name" value="L,D-transpeptidase catalytic domain-like"/>
    <property type="match status" value="1"/>
</dbReference>
<keyword evidence="12" id="KW-0012">Acyltransferase</keyword>
<reference evidence="12" key="2">
    <citation type="submission" date="2023-07" db="EMBL/GenBank/DDBJ databases">
        <authorList>
            <person name="Shen H."/>
        </authorList>
    </citation>
    <scope>NUCLEOTIDE SEQUENCE</scope>
    <source>
        <strain evidence="12">TNR-22</strain>
    </source>
</reference>
<evidence type="ECO:0000313" key="13">
    <source>
        <dbReference type="Proteomes" id="UP001174932"/>
    </source>
</evidence>
<dbReference type="RefSeq" id="WP_304374247.1">
    <property type="nucleotide sequence ID" value="NZ_JAUOZU010000001.1"/>
</dbReference>
<name>A0ABT8YFE8_9HYPH</name>
<comment type="similarity">
    <text evidence="2">Belongs to the YkuD family.</text>
</comment>
<evidence type="ECO:0000256" key="10">
    <source>
        <dbReference type="SAM" id="SignalP"/>
    </source>
</evidence>
<feature type="domain" description="L,D-TPase catalytic" evidence="11">
    <location>
        <begin position="118"/>
        <end position="251"/>
    </location>
</feature>
<dbReference type="PANTHER" id="PTHR30582">
    <property type="entry name" value="L,D-TRANSPEPTIDASE"/>
    <property type="match status" value="1"/>
</dbReference>
<dbReference type="InterPro" id="IPR005490">
    <property type="entry name" value="LD_TPept_cat_dom"/>
</dbReference>
<dbReference type="InterPro" id="IPR038063">
    <property type="entry name" value="Transpep_catalytic_dom"/>
</dbReference>
<evidence type="ECO:0000256" key="3">
    <source>
        <dbReference type="ARBA" id="ARBA00022676"/>
    </source>
</evidence>
<keyword evidence="6 9" id="KW-0133">Cell shape</keyword>
<keyword evidence="8 9" id="KW-0961">Cell wall biogenesis/degradation</keyword>
<evidence type="ECO:0000256" key="1">
    <source>
        <dbReference type="ARBA" id="ARBA00004752"/>
    </source>
</evidence>
<sequence>MKKMLFFASLVLGLATTAMAGDRYRTVRPVIIESGLAGQWMLQLSGPVRGQIVRPVERSAVTDYRQARQRVAAMPRVAIDPATRVQAVAYRPDAPSYDKIDPQFLPQMVAYETKYKPGTIVIDTNNRFLYLVMGDGKARRYGVGVGKPGFEWAGEHKITRKAEWPDWHPPKEMIEREAVKGHFLPARMDGGEANPLGARAMYLGSTLYRIHGTNAPWTIGYGVSSGCIRMRNQDVIDLYERVKVGTRVIVI</sequence>
<keyword evidence="7 9" id="KW-0573">Peptidoglycan synthesis</keyword>
<keyword evidence="4 12" id="KW-0808">Transferase</keyword>
<accession>A0ABT8YFE8</accession>
<evidence type="ECO:0000256" key="5">
    <source>
        <dbReference type="ARBA" id="ARBA00022801"/>
    </source>
</evidence>
<feature type="active site" description="Proton donor/acceptor" evidence="9">
    <location>
        <position position="211"/>
    </location>
</feature>
<feature type="chain" id="PRO_5047532225" evidence="10">
    <location>
        <begin position="21"/>
        <end position="251"/>
    </location>
</feature>
<dbReference type="GO" id="GO:0016746">
    <property type="term" value="F:acyltransferase activity"/>
    <property type="evidence" value="ECO:0007669"/>
    <property type="project" value="UniProtKB-KW"/>
</dbReference>
<evidence type="ECO:0000256" key="4">
    <source>
        <dbReference type="ARBA" id="ARBA00022679"/>
    </source>
</evidence>
<keyword evidence="5" id="KW-0378">Hydrolase</keyword>
<keyword evidence="13" id="KW-1185">Reference proteome</keyword>
<evidence type="ECO:0000256" key="7">
    <source>
        <dbReference type="ARBA" id="ARBA00022984"/>
    </source>
</evidence>
<evidence type="ECO:0000256" key="9">
    <source>
        <dbReference type="PROSITE-ProRule" id="PRU01373"/>
    </source>
</evidence>
<feature type="active site" description="Nucleophile" evidence="9">
    <location>
        <position position="227"/>
    </location>
</feature>
<evidence type="ECO:0000256" key="2">
    <source>
        <dbReference type="ARBA" id="ARBA00005992"/>
    </source>
</evidence>
<dbReference type="CDD" id="cd16913">
    <property type="entry name" value="YkuD_like"/>
    <property type="match status" value="1"/>
</dbReference>
<dbReference type="PROSITE" id="PS52029">
    <property type="entry name" value="LD_TPASE"/>
    <property type="match status" value="1"/>
</dbReference>
<evidence type="ECO:0000259" key="11">
    <source>
        <dbReference type="PROSITE" id="PS52029"/>
    </source>
</evidence>
<keyword evidence="10" id="KW-0732">Signal</keyword>
<evidence type="ECO:0000313" key="12">
    <source>
        <dbReference type="EMBL" id="MDO6962433.1"/>
    </source>
</evidence>
<comment type="pathway">
    <text evidence="1 9">Cell wall biogenesis; peptidoglycan biosynthesis.</text>
</comment>
<protein>
    <submittedName>
        <fullName evidence="12">L,D-transpeptidase</fullName>
        <ecNumber evidence="12">2.3.2.-</ecNumber>
    </submittedName>
</protein>
<evidence type="ECO:0000256" key="8">
    <source>
        <dbReference type="ARBA" id="ARBA00023316"/>
    </source>
</evidence>
<proteinExistence type="inferred from homology"/>
<organism evidence="12 13">
    <name type="scientific">Rhizobium alvei</name>
    <dbReference type="NCBI Taxonomy" id="1132659"/>
    <lineage>
        <taxon>Bacteria</taxon>
        <taxon>Pseudomonadati</taxon>
        <taxon>Pseudomonadota</taxon>
        <taxon>Alphaproteobacteria</taxon>
        <taxon>Hyphomicrobiales</taxon>
        <taxon>Rhizobiaceae</taxon>
        <taxon>Rhizobium/Agrobacterium group</taxon>
        <taxon>Rhizobium</taxon>
    </lineage>
</organism>
<dbReference type="Gene3D" id="2.40.440.10">
    <property type="entry name" value="L,D-transpeptidase catalytic domain-like"/>
    <property type="match status" value="1"/>
</dbReference>
<gene>
    <name evidence="12" type="ORF">Q4481_00610</name>
</gene>